<dbReference type="EMBL" id="JAULBC010000001">
    <property type="protein sequence ID" value="MEX6686126.1"/>
    <property type="molecule type" value="Genomic_DNA"/>
</dbReference>
<feature type="transmembrane region" description="Helical" evidence="1">
    <location>
        <begin position="251"/>
        <end position="268"/>
    </location>
</feature>
<protein>
    <submittedName>
        <fullName evidence="2">DUF3667 domain-containing protein</fullName>
    </submittedName>
</protein>
<evidence type="ECO:0000313" key="3">
    <source>
        <dbReference type="Proteomes" id="UP001560573"/>
    </source>
</evidence>
<accession>A0ABV3Z8D9</accession>
<reference evidence="2 3" key="1">
    <citation type="submission" date="2023-07" db="EMBL/GenBank/DDBJ databases">
        <authorList>
            <person name="Lian W.-H."/>
        </authorList>
    </citation>
    <scope>NUCLEOTIDE SEQUENCE [LARGE SCALE GENOMIC DNA]</scope>
    <source>
        <strain evidence="2 3">SYSU DXS3180</strain>
    </source>
</reference>
<keyword evidence="1" id="KW-0812">Transmembrane</keyword>
<keyword evidence="1" id="KW-1133">Transmembrane helix</keyword>
<dbReference type="Pfam" id="PF12412">
    <property type="entry name" value="DUF3667"/>
    <property type="match status" value="1"/>
</dbReference>
<feature type="transmembrane region" description="Helical" evidence="1">
    <location>
        <begin position="308"/>
        <end position="327"/>
    </location>
</feature>
<proteinExistence type="predicted"/>
<gene>
    <name evidence="2" type="ORF">QTN47_01395</name>
</gene>
<dbReference type="RefSeq" id="WP_369327515.1">
    <property type="nucleotide sequence ID" value="NZ_JAULBC010000001.1"/>
</dbReference>
<comment type="caution">
    <text evidence="2">The sequence shown here is derived from an EMBL/GenBank/DDBJ whole genome shotgun (WGS) entry which is preliminary data.</text>
</comment>
<dbReference type="Proteomes" id="UP001560573">
    <property type="component" value="Unassembled WGS sequence"/>
</dbReference>
<evidence type="ECO:0000313" key="2">
    <source>
        <dbReference type="EMBL" id="MEX6686126.1"/>
    </source>
</evidence>
<name>A0ABV3Z8D9_9BACT</name>
<evidence type="ECO:0000256" key="1">
    <source>
        <dbReference type="SAM" id="Phobius"/>
    </source>
</evidence>
<sequence length="371" mass="43457">MSHFKERKEKICLNCNTEVVGRYCHVCGQENIEPKESAWHLITHFVNDITHFDGKFFSSLKYLISKPGFLSSEYLKGRRVSYLHPIRMYVFTSFIFFLIVFLDTGDHNVKDPALIKQEYAQEKDSLMNVLKQEKDTARQKKTLSKLDRLNRKIITLHEMGQIRNYEGIDTSGFAKAAAENADVVFTVNDRDYRSLEQYDSVQKQLPAKERDGWFMRQVAKRGMGINKKFQHNSEEFVEKFKEKFLHSIPKMMFVSLPLVALLLQLLYIRRKEFFYVSHGIFVIHVYIAIFILILVTYLFSWLGDVSGWSIFGWLTAITVIGMFYYLYKAMRNFYQQGRGKTVLKFGLFNLMVFVVFMLLASVFVVNSLLSI</sequence>
<organism evidence="2 3">
    <name type="scientific">Danxiaibacter flavus</name>
    <dbReference type="NCBI Taxonomy" id="3049108"/>
    <lineage>
        <taxon>Bacteria</taxon>
        <taxon>Pseudomonadati</taxon>
        <taxon>Bacteroidota</taxon>
        <taxon>Chitinophagia</taxon>
        <taxon>Chitinophagales</taxon>
        <taxon>Chitinophagaceae</taxon>
        <taxon>Danxiaibacter</taxon>
    </lineage>
</organism>
<feature type="transmembrane region" description="Helical" evidence="1">
    <location>
        <begin position="280"/>
        <end position="302"/>
    </location>
</feature>
<feature type="transmembrane region" description="Helical" evidence="1">
    <location>
        <begin position="347"/>
        <end position="369"/>
    </location>
</feature>
<dbReference type="InterPro" id="IPR022134">
    <property type="entry name" value="DUF3667"/>
</dbReference>
<keyword evidence="3" id="KW-1185">Reference proteome</keyword>
<keyword evidence="1" id="KW-0472">Membrane</keyword>
<feature type="transmembrane region" description="Helical" evidence="1">
    <location>
        <begin position="86"/>
        <end position="102"/>
    </location>
</feature>